<proteinExistence type="predicted"/>
<reference evidence="3" key="1">
    <citation type="journal article" date="2015" name="PLoS Genet.">
        <title>Genome Sequence and Transcriptome Analyses of Chrysochromulina tobin: Metabolic Tools for Enhanced Algal Fitness in the Prominent Order Prymnesiales (Haptophyceae).</title>
        <authorList>
            <person name="Hovde B.T."/>
            <person name="Deodato C.R."/>
            <person name="Hunsperger H.M."/>
            <person name="Ryken S.A."/>
            <person name="Yost W."/>
            <person name="Jha R.K."/>
            <person name="Patterson J."/>
            <person name="Monnat R.J. Jr."/>
            <person name="Barlow S.B."/>
            <person name="Starkenburg S.R."/>
            <person name="Cattolico R.A."/>
        </authorList>
    </citation>
    <scope>NUCLEOTIDE SEQUENCE</scope>
    <source>
        <strain evidence="3">CCMP291</strain>
    </source>
</reference>
<feature type="compositionally biased region" description="Basic and acidic residues" evidence="1">
    <location>
        <begin position="499"/>
        <end position="511"/>
    </location>
</feature>
<evidence type="ECO:0000313" key="2">
    <source>
        <dbReference type="EMBL" id="KOO23045.1"/>
    </source>
</evidence>
<dbReference type="Proteomes" id="UP000037460">
    <property type="component" value="Unassembled WGS sequence"/>
</dbReference>
<sequence>MEDFSLKVINDVIFLRLTTVFVSVLEQAVIAPNFIVVDRVSAKSPSAELILEIALQKVRDLPKVLCIDAFSRLKQFKGQSGTGPIDPVTQTCIDTMRKIQKTGVNLGSDDEPKDKEDIMQFYDLAEYSDPYADFFMNSPLPRKPEAVHVQADGTVQRRSKWQYHYLKTFWGGANRYILLDVAHDAPDLSGLGEYGFIHANGQDMMFDRFKSRVQQGYKMVMLHNTGGLTQAFAAIRAAMLSQVTCPTPNEILNLIKNDATVSNNAWRHKFGLPEIHMMMELNQRAPMILRDTILAVDVMNDPSDRVLDTMAVVFNAGGGVPELGLGMAEQLCILTAWKRHLTLYENAIKFEQIADAIQLFTYCNAILTTVLAVLYALETASSDLAAALAALTPVLDTIQNDELSSGALDGVVEGAVTEEVNPLKGLAALEMTMVLLPIISALLNAIRSKMRPREKWATCYMAAFQIVNQIYDYRLRTNAYDPTPPPPKEARTAISAKLPTEDKKAEEGEDN</sequence>
<keyword evidence="3" id="KW-1185">Reference proteome</keyword>
<accession>A0A0M0J9A2</accession>
<protein>
    <submittedName>
        <fullName evidence="2">Uncharacterized protein</fullName>
    </submittedName>
</protein>
<gene>
    <name evidence="2" type="ORF">Ctob_001738</name>
</gene>
<evidence type="ECO:0000256" key="1">
    <source>
        <dbReference type="SAM" id="MobiDB-lite"/>
    </source>
</evidence>
<organism evidence="2 3">
    <name type="scientific">Chrysochromulina tobinii</name>
    <dbReference type="NCBI Taxonomy" id="1460289"/>
    <lineage>
        <taxon>Eukaryota</taxon>
        <taxon>Haptista</taxon>
        <taxon>Haptophyta</taxon>
        <taxon>Prymnesiophyceae</taxon>
        <taxon>Prymnesiales</taxon>
        <taxon>Chrysochromulinaceae</taxon>
        <taxon>Chrysochromulina</taxon>
    </lineage>
</organism>
<dbReference type="AlphaFoldDB" id="A0A0M0J9A2"/>
<evidence type="ECO:0000313" key="3">
    <source>
        <dbReference type="Proteomes" id="UP000037460"/>
    </source>
</evidence>
<dbReference type="EMBL" id="JWZX01003226">
    <property type="protein sequence ID" value="KOO23045.1"/>
    <property type="molecule type" value="Genomic_DNA"/>
</dbReference>
<comment type="caution">
    <text evidence="2">The sequence shown here is derived from an EMBL/GenBank/DDBJ whole genome shotgun (WGS) entry which is preliminary data.</text>
</comment>
<feature type="region of interest" description="Disordered" evidence="1">
    <location>
        <begin position="478"/>
        <end position="511"/>
    </location>
</feature>
<dbReference type="OrthoDB" id="192007at2759"/>
<name>A0A0M0J9A2_9EUKA</name>